<name>A0ACB8V674_9EURO</name>
<sequence>MADSDDAAAIGNPTGTIEVDEEEIDKPAVSYLHSSATSVASEVHKYRVENGRQYHGYRDGAYLLPNDRREQERMEMEHRLFRLVLEGRLYLSPLTKDPRKVLDLGTGTGSWALDFAQCPRNCIFEIDDFEAEWPYQPFASFDFIHARNIAGSVSDYDKLFDQAFDHLSPGGYLELQSLEANFFSDDGTDKRAVTATQWQQLLLIGSEKFGKRLDVEDGWREKMEQAGFIEVADVSFKVPLRPWAKDPKLRQLGELQAIQIKESIESYSLALFTRILGWTVDELDILLTAVRNDFSDPRSHLYGRMRFIYGRKP</sequence>
<proteinExistence type="predicted"/>
<evidence type="ECO:0000313" key="1">
    <source>
        <dbReference type="EMBL" id="KAI2393468.1"/>
    </source>
</evidence>
<reference evidence="1" key="1">
    <citation type="journal article" date="2022" name="bioRxiv">
        <title>Population genetic analysis of Ophidiomyces ophidiicola, the causative agent of snake fungal disease, indicates recent introductions to the USA.</title>
        <authorList>
            <person name="Ladner J.T."/>
            <person name="Palmer J.M."/>
            <person name="Ettinger C.L."/>
            <person name="Stajich J.E."/>
            <person name="Farrell T.M."/>
            <person name="Glorioso B.M."/>
            <person name="Lawson B."/>
            <person name="Price S.J."/>
            <person name="Stengle A.G."/>
            <person name="Grear D.A."/>
            <person name="Lorch J.M."/>
        </authorList>
    </citation>
    <scope>NUCLEOTIDE SEQUENCE</scope>
    <source>
        <strain evidence="1">NWHC 24266-5</strain>
    </source>
</reference>
<dbReference type="EMBL" id="JALBCA010000002">
    <property type="protein sequence ID" value="KAI2393468.1"/>
    <property type="molecule type" value="Genomic_DNA"/>
</dbReference>
<accession>A0ACB8V674</accession>
<organism evidence="1">
    <name type="scientific">Ophidiomyces ophidiicola</name>
    <dbReference type="NCBI Taxonomy" id="1387563"/>
    <lineage>
        <taxon>Eukaryota</taxon>
        <taxon>Fungi</taxon>
        <taxon>Dikarya</taxon>
        <taxon>Ascomycota</taxon>
        <taxon>Pezizomycotina</taxon>
        <taxon>Eurotiomycetes</taxon>
        <taxon>Eurotiomycetidae</taxon>
        <taxon>Onygenales</taxon>
        <taxon>Onygenaceae</taxon>
        <taxon>Ophidiomyces</taxon>
    </lineage>
</organism>
<comment type="caution">
    <text evidence="1">The sequence shown here is derived from an EMBL/GenBank/DDBJ whole genome shotgun (WGS) entry which is preliminary data.</text>
</comment>
<protein>
    <submittedName>
        <fullName evidence="1">Uncharacterized protein</fullName>
    </submittedName>
</protein>
<gene>
    <name evidence="1" type="ORF">LOY88_000068</name>
</gene>